<proteinExistence type="predicted"/>
<dbReference type="Proteomes" id="UP000031760">
    <property type="component" value="Chromosome"/>
</dbReference>
<protein>
    <recommendedName>
        <fullName evidence="2">Outer membrane protein beta-barrel domain-containing protein</fullName>
    </recommendedName>
</protein>
<dbReference type="HOGENOM" id="CLU_082049_6_0_10"/>
<feature type="chain" id="PRO_5004914188" description="Outer membrane protein beta-barrel domain-containing protein" evidence="1">
    <location>
        <begin position="21"/>
        <end position="178"/>
    </location>
</feature>
<accession>W8VSX6</accession>
<dbReference type="SUPFAM" id="SSF56925">
    <property type="entry name" value="OMPA-like"/>
    <property type="match status" value="1"/>
</dbReference>
<evidence type="ECO:0000256" key="1">
    <source>
        <dbReference type="SAM" id="SignalP"/>
    </source>
</evidence>
<evidence type="ECO:0000259" key="2">
    <source>
        <dbReference type="Pfam" id="PF13568"/>
    </source>
</evidence>
<dbReference type="Pfam" id="PF13568">
    <property type="entry name" value="OMP_b-brl_2"/>
    <property type="match status" value="1"/>
</dbReference>
<feature type="domain" description="Outer membrane protein beta-barrel" evidence="2">
    <location>
        <begin position="20"/>
        <end position="153"/>
    </location>
</feature>
<dbReference type="InterPro" id="IPR025665">
    <property type="entry name" value="Beta-barrel_OMP_2"/>
</dbReference>
<name>W8VSX6_9FLAO</name>
<dbReference type="InterPro" id="IPR011250">
    <property type="entry name" value="OMP/PagP_B-barrel"/>
</dbReference>
<dbReference type="STRING" id="1454201.NMS_2586"/>
<dbReference type="AlphaFoldDB" id="W8VSX6"/>
<gene>
    <name evidence="3" type="ORF">NMS_2586</name>
</gene>
<organism evidence="3 4">
    <name type="scientific">Nonlabens marinus S1-08</name>
    <dbReference type="NCBI Taxonomy" id="1454201"/>
    <lineage>
        <taxon>Bacteria</taxon>
        <taxon>Pseudomonadati</taxon>
        <taxon>Bacteroidota</taxon>
        <taxon>Flavobacteriia</taxon>
        <taxon>Flavobacteriales</taxon>
        <taxon>Flavobacteriaceae</taxon>
        <taxon>Nonlabens</taxon>
    </lineage>
</organism>
<dbReference type="EMBL" id="AP014548">
    <property type="protein sequence ID" value="BAO56595.1"/>
    <property type="molecule type" value="Genomic_DNA"/>
</dbReference>
<evidence type="ECO:0000313" key="4">
    <source>
        <dbReference type="Proteomes" id="UP000031760"/>
    </source>
</evidence>
<keyword evidence="4" id="KW-1185">Reference proteome</keyword>
<feature type="signal peptide" evidence="1">
    <location>
        <begin position="1"/>
        <end position="20"/>
    </location>
</feature>
<evidence type="ECO:0000313" key="3">
    <source>
        <dbReference type="EMBL" id="BAO56595.1"/>
    </source>
</evidence>
<reference evidence="3 4" key="1">
    <citation type="journal article" date="2014" name="Proc. Natl. Acad. Sci. U.S.A.">
        <title>Functional characterization of flavobacteria rhodopsins reveals a unique class of light-driven chloride pump in bacteria.</title>
        <authorList>
            <person name="Yoshizawa S."/>
            <person name="Kumagai Y."/>
            <person name="Kim H."/>
            <person name="Ogura Y."/>
            <person name="Hayashi T."/>
            <person name="Iwasaki W."/>
            <person name="DeLong E.F."/>
            <person name="Kogure K."/>
        </authorList>
    </citation>
    <scope>NUCLEOTIDE SEQUENCE [LARGE SCALE GENOMIC DNA]</scope>
    <source>
        <strain evidence="3 4">S1-08</strain>
    </source>
</reference>
<dbReference type="KEGG" id="nmf:NMS_2586"/>
<sequence length="178" mass="19374">MMKQILLIGAVIFSSIAAKAQTSNNGIKAGFNSLSLSVSDENVSANSDLSGFYIGVYGEFGLSENFNIQPELQAILSFSEGESSSTLALPVMFEYLATPKLALQAGPQFEFLLDENSEGLRKFGVGFGTGLSFDLTDKLFIDGRYVFGLNNRFEDDLGFGDDIKLNFNYIQVGLGFRL</sequence>
<keyword evidence="1" id="KW-0732">Signal</keyword>